<dbReference type="OrthoDB" id="9803667at2"/>
<dbReference type="EC" id="2.7.7.2" evidence="15"/>
<dbReference type="EC" id="2.7.1.26" evidence="15"/>
<dbReference type="InterPro" id="IPR002606">
    <property type="entry name" value="Riboflavin_kinase_bac"/>
</dbReference>
<dbReference type="NCBIfam" id="NF004160">
    <property type="entry name" value="PRK05627.1-3"/>
    <property type="match status" value="1"/>
</dbReference>
<feature type="domain" description="Riboflavin kinase" evidence="16">
    <location>
        <begin position="181"/>
        <end position="306"/>
    </location>
</feature>
<dbReference type="Gene3D" id="3.40.50.620">
    <property type="entry name" value="HUPs"/>
    <property type="match status" value="1"/>
</dbReference>
<comment type="pathway">
    <text evidence="2 15">Cofactor biosynthesis; FAD biosynthesis; FAD from FMN: step 1/1.</text>
</comment>
<keyword evidence="5 15" id="KW-0288">FMN</keyword>
<dbReference type="InterPro" id="IPR015865">
    <property type="entry name" value="Riboflavin_kinase_bac/euk"/>
</dbReference>
<dbReference type="SMART" id="SM00904">
    <property type="entry name" value="Flavokinase"/>
    <property type="match status" value="1"/>
</dbReference>
<dbReference type="GO" id="GO:0006747">
    <property type="term" value="P:FAD biosynthetic process"/>
    <property type="evidence" value="ECO:0007669"/>
    <property type="project" value="UniProtKB-UniRule"/>
</dbReference>
<dbReference type="UniPathway" id="UPA00276">
    <property type="reaction ID" value="UER00406"/>
</dbReference>
<evidence type="ECO:0000259" key="16">
    <source>
        <dbReference type="SMART" id="SM00904"/>
    </source>
</evidence>
<evidence type="ECO:0000256" key="1">
    <source>
        <dbReference type="ARBA" id="ARBA00002121"/>
    </source>
</evidence>
<dbReference type="Pfam" id="PF01687">
    <property type="entry name" value="Flavokinase"/>
    <property type="match status" value="1"/>
</dbReference>
<dbReference type="InterPro" id="IPR023468">
    <property type="entry name" value="Riboflavin_kinase"/>
</dbReference>
<dbReference type="NCBIfam" id="TIGR00083">
    <property type="entry name" value="ribF"/>
    <property type="match status" value="1"/>
</dbReference>
<dbReference type="Gene3D" id="2.40.30.30">
    <property type="entry name" value="Riboflavin kinase-like"/>
    <property type="match status" value="1"/>
</dbReference>
<comment type="pathway">
    <text evidence="3 15">Cofactor biosynthesis; FMN biosynthesis; FMN from riboflavin (ATP route): step 1/1.</text>
</comment>
<dbReference type="NCBIfam" id="NF004162">
    <property type="entry name" value="PRK05627.1-5"/>
    <property type="match status" value="1"/>
</dbReference>
<evidence type="ECO:0000256" key="4">
    <source>
        <dbReference type="ARBA" id="ARBA00022630"/>
    </source>
</evidence>
<dbReference type="FunFam" id="3.40.50.620:FF:000021">
    <property type="entry name" value="Riboflavin biosynthesis protein"/>
    <property type="match status" value="1"/>
</dbReference>
<dbReference type="CDD" id="cd02064">
    <property type="entry name" value="FAD_synthetase_N"/>
    <property type="match status" value="1"/>
</dbReference>
<dbReference type="GO" id="GO:0009231">
    <property type="term" value="P:riboflavin biosynthetic process"/>
    <property type="evidence" value="ECO:0007669"/>
    <property type="project" value="InterPro"/>
</dbReference>
<keyword evidence="8 15" id="KW-0547">Nucleotide-binding</keyword>
<name>A0A328YFE0_9FLAO</name>
<gene>
    <name evidence="17" type="ORF">CLV55_105200</name>
</gene>
<keyword evidence="4 15" id="KW-0285">Flavoprotein</keyword>
<dbReference type="InterPro" id="IPR023465">
    <property type="entry name" value="Riboflavin_kinase_dom_sf"/>
</dbReference>
<dbReference type="InterPro" id="IPR015864">
    <property type="entry name" value="FAD_synthase"/>
</dbReference>
<dbReference type="SUPFAM" id="SSF82114">
    <property type="entry name" value="Riboflavin kinase-like"/>
    <property type="match status" value="1"/>
</dbReference>
<comment type="catalytic activity">
    <reaction evidence="13 15">
        <text>riboflavin + ATP = FMN + ADP + H(+)</text>
        <dbReference type="Rhea" id="RHEA:14357"/>
        <dbReference type="ChEBI" id="CHEBI:15378"/>
        <dbReference type="ChEBI" id="CHEBI:30616"/>
        <dbReference type="ChEBI" id="CHEBI:57986"/>
        <dbReference type="ChEBI" id="CHEBI:58210"/>
        <dbReference type="ChEBI" id="CHEBI:456216"/>
        <dbReference type="EC" id="2.7.1.26"/>
    </reaction>
</comment>
<proteinExistence type="inferred from homology"/>
<dbReference type="GO" id="GO:0003919">
    <property type="term" value="F:FMN adenylyltransferase activity"/>
    <property type="evidence" value="ECO:0007669"/>
    <property type="project" value="UniProtKB-UniRule"/>
</dbReference>
<dbReference type="Proteomes" id="UP000248840">
    <property type="component" value="Unassembled WGS sequence"/>
</dbReference>
<dbReference type="UniPathway" id="UPA00277">
    <property type="reaction ID" value="UER00407"/>
</dbReference>
<evidence type="ECO:0000256" key="9">
    <source>
        <dbReference type="ARBA" id="ARBA00022777"/>
    </source>
</evidence>
<comment type="catalytic activity">
    <reaction evidence="14 15">
        <text>FMN + ATP + H(+) = FAD + diphosphate</text>
        <dbReference type="Rhea" id="RHEA:17237"/>
        <dbReference type="ChEBI" id="CHEBI:15378"/>
        <dbReference type="ChEBI" id="CHEBI:30616"/>
        <dbReference type="ChEBI" id="CHEBI:33019"/>
        <dbReference type="ChEBI" id="CHEBI:57692"/>
        <dbReference type="ChEBI" id="CHEBI:58210"/>
        <dbReference type="EC" id="2.7.7.2"/>
    </reaction>
</comment>
<evidence type="ECO:0000256" key="7">
    <source>
        <dbReference type="ARBA" id="ARBA00022695"/>
    </source>
</evidence>
<keyword evidence="12" id="KW-0511">Multifunctional enzyme</keyword>
<dbReference type="GO" id="GO:0009398">
    <property type="term" value="P:FMN biosynthetic process"/>
    <property type="evidence" value="ECO:0007669"/>
    <property type="project" value="UniProtKB-UniRule"/>
</dbReference>
<dbReference type="SUPFAM" id="SSF52374">
    <property type="entry name" value="Nucleotidylyl transferase"/>
    <property type="match status" value="1"/>
</dbReference>
<keyword evidence="18" id="KW-1185">Reference proteome</keyword>
<sequence length="310" mass="35374">MKTYNSIFDYHQGQSVLTLGAFDGVHIGHKKILEKIIQNSKELDCNSLVITFFPHPRMVLQSESELQLLTTLAEKKQLLEKIGLDVLIIHPFDKMFSMMTADDFVRDVLVNQLEIKKMIIGYDHRFGKDRSATIDDLIDYGVQYGFEVSQITAQEIQENVVSSTLIRNAILEGNIALANSYLGYSYLLSGEVVQGNQLGRTIGFPTANINIKETYKLIPKIGVYVVKSTIDGIERYGMMNIGFRPTLNGKHQTIEVHFFDFDKDIYGTFLTIEVLHFIRNEEKFDSFELLKEQIQKDKISALEVISKKAF</sequence>
<keyword evidence="10 15" id="KW-0274">FAD</keyword>
<comment type="similarity">
    <text evidence="15">Belongs to the ribF family.</text>
</comment>
<dbReference type="RefSeq" id="WP_112113103.1">
    <property type="nucleotide sequence ID" value="NZ_QLSZ01000005.1"/>
</dbReference>
<evidence type="ECO:0000256" key="11">
    <source>
        <dbReference type="ARBA" id="ARBA00022840"/>
    </source>
</evidence>
<comment type="caution">
    <text evidence="17">The sequence shown here is derived from an EMBL/GenBank/DDBJ whole genome shotgun (WGS) entry which is preliminary data.</text>
</comment>
<evidence type="ECO:0000256" key="14">
    <source>
        <dbReference type="ARBA" id="ARBA00049494"/>
    </source>
</evidence>
<organism evidence="17 18">
    <name type="scientific">Flavobacterium aciduliphilum</name>
    <dbReference type="NCBI Taxonomy" id="1101402"/>
    <lineage>
        <taxon>Bacteria</taxon>
        <taxon>Pseudomonadati</taxon>
        <taxon>Bacteroidota</taxon>
        <taxon>Flavobacteriia</taxon>
        <taxon>Flavobacteriales</taxon>
        <taxon>Flavobacteriaceae</taxon>
        <taxon>Flavobacterium</taxon>
    </lineage>
</organism>
<protein>
    <recommendedName>
        <fullName evidence="15">Riboflavin biosynthesis protein</fullName>
    </recommendedName>
    <domain>
        <recommendedName>
            <fullName evidence="15">Riboflavin kinase</fullName>
            <ecNumber evidence="15">2.7.1.26</ecNumber>
        </recommendedName>
        <alternativeName>
            <fullName evidence="15">Flavokinase</fullName>
        </alternativeName>
    </domain>
    <domain>
        <recommendedName>
            <fullName evidence="15">FMN adenylyltransferase</fullName>
            <ecNumber evidence="15">2.7.7.2</ecNumber>
        </recommendedName>
        <alternativeName>
            <fullName evidence="15">FAD pyrophosphorylase</fullName>
        </alternativeName>
        <alternativeName>
            <fullName evidence="15">FAD synthase</fullName>
        </alternativeName>
    </domain>
</protein>
<evidence type="ECO:0000256" key="10">
    <source>
        <dbReference type="ARBA" id="ARBA00022827"/>
    </source>
</evidence>
<keyword evidence="11 15" id="KW-0067">ATP-binding</keyword>
<dbReference type="PANTHER" id="PTHR22749">
    <property type="entry name" value="RIBOFLAVIN KINASE/FMN ADENYLYLTRANSFERASE"/>
    <property type="match status" value="1"/>
</dbReference>
<dbReference type="AlphaFoldDB" id="A0A328YFE0"/>
<evidence type="ECO:0000256" key="13">
    <source>
        <dbReference type="ARBA" id="ARBA00047880"/>
    </source>
</evidence>
<keyword evidence="7 15" id="KW-0548">Nucleotidyltransferase</keyword>
<dbReference type="GO" id="GO:0005524">
    <property type="term" value="F:ATP binding"/>
    <property type="evidence" value="ECO:0007669"/>
    <property type="project" value="UniProtKB-UniRule"/>
</dbReference>
<evidence type="ECO:0000313" key="17">
    <source>
        <dbReference type="EMBL" id="RAR72629.1"/>
    </source>
</evidence>
<evidence type="ECO:0000256" key="3">
    <source>
        <dbReference type="ARBA" id="ARBA00005201"/>
    </source>
</evidence>
<comment type="function">
    <text evidence="1">Catalyzes the phosphorylation of riboflavin to FMN followed by the adenylation of FMN to FAD.</text>
</comment>
<keyword evidence="9 15" id="KW-0418">Kinase</keyword>
<evidence type="ECO:0000256" key="12">
    <source>
        <dbReference type="ARBA" id="ARBA00023268"/>
    </source>
</evidence>
<evidence type="ECO:0000313" key="18">
    <source>
        <dbReference type="Proteomes" id="UP000248840"/>
    </source>
</evidence>
<reference evidence="17 18" key="1">
    <citation type="submission" date="2018-06" db="EMBL/GenBank/DDBJ databases">
        <title>Genomic Encyclopedia of Archaeal and Bacterial Type Strains, Phase II (KMG-II): from individual species to whole genera.</title>
        <authorList>
            <person name="Goeker M."/>
        </authorList>
    </citation>
    <scope>NUCLEOTIDE SEQUENCE [LARGE SCALE GENOMIC DNA]</scope>
    <source>
        <strain evidence="17 18">DSM 25663</strain>
    </source>
</reference>
<evidence type="ECO:0000256" key="15">
    <source>
        <dbReference type="PIRNR" id="PIRNR004491"/>
    </source>
</evidence>
<dbReference type="PANTHER" id="PTHR22749:SF6">
    <property type="entry name" value="RIBOFLAVIN KINASE"/>
    <property type="match status" value="1"/>
</dbReference>
<dbReference type="GO" id="GO:0008531">
    <property type="term" value="F:riboflavin kinase activity"/>
    <property type="evidence" value="ECO:0007669"/>
    <property type="project" value="UniProtKB-UniRule"/>
</dbReference>
<evidence type="ECO:0000256" key="2">
    <source>
        <dbReference type="ARBA" id="ARBA00004726"/>
    </source>
</evidence>
<dbReference type="EMBL" id="QLSZ01000005">
    <property type="protein sequence ID" value="RAR72629.1"/>
    <property type="molecule type" value="Genomic_DNA"/>
</dbReference>
<keyword evidence="6 15" id="KW-0808">Transferase</keyword>
<dbReference type="Pfam" id="PF06574">
    <property type="entry name" value="FAD_syn"/>
    <property type="match status" value="1"/>
</dbReference>
<dbReference type="PIRSF" id="PIRSF004491">
    <property type="entry name" value="FAD_Synth"/>
    <property type="match status" value="1"/>
</dbReference>
<evidence type="ECO:0000256" key="6">
    <source>
        <dbReference type="ARBA" id="ARBA00022679"/>
    </source>
</evidence>
<dbReference type="InterPro" id="IPR014729">
    <property type="entry name" value="Rossmann-like_a/b/a_fold"/>
</dbReference>
<evidence type="ECO:0000256" key="8">
    <source>
        <dbReference type="ARBA" id="ARBA00022741"/>
    </source>
</evidence>
<evidence type="ECO:0000256" key="5">
    <source>
        <dbReference type="ARBA" id="ARBA00022643"/>
    </source>
</evidence>
<accession>A0A328YFE0</accession>